<dbReference type="EMBL" id="CP060822">
    <property type="protein sequence ID" value="QNP30150.1"/>
    <property type="molecule type" value="Genomic_DNA"/>
</dbReference>
<accession>A0A7H0F284</accession>
<evidence type="ECO:0008006" key="3">
    <source>
        <dbReference type="Google" id="ProtNLM"/>
    </source>
</evidence>
<evidence type="ECO:0000313" key="2">
    <source>
        <dbReference type="Proteomes" id="UP000516013"/>
    </source>
</evidence>
<dbReference type="Proteomes" id="UP000516013">
    <property type="component" value="Chromosome"/>
</dbReference>
<sequence length="54" mass="6094">MVKRWVVNASPIISLVKINRIHYLLSELCLEKLMQVGLRISPTILAHAIALAKE</sequence>
<reference evidence="1 2" key="1">
    <citation type="submission" date="2020-08" db="EMBL/GenBank/DDBJ databases">
        <title>Complete genome sequence of Raphidiopsis curvispora isolated from drinking water reservoir in South Korea.</title>
        <authorList>
            <person name="Jeong J."/>
        </authorList>
    </citation>
    <scope>NUCLEOTIDE SEQUENCE [LARGE SCALE GENOMIC DNA]</scope>
    <source>
        <strain evidence="1 2">GIHE-G1</strain>
    </source>
</reference>
<organism evidence="1 2">
    <name type="scientific">Cylindrospermopsis curvispora GIHE-G1</name>
    <dbReference type="NCBI Taxonomy" id="2666332"/>
    <lineage>
        <taxon>Bacteria</taxon>
        <taxon>Bacillati</taxon>
        <taxon>Cyanobacteriota</taxon>
        <taxon>Cyanophyceae</taxon>
        <taxon>Nostocales</taxon>
        <taxon>Aphanizomenonaceae</taxon>
        <taxon>Cylindrospermopsis</taxon>
    </lineage>
</organism>
<keyword evidence="2" id="KW-1185">Reference proteome</keyword>
<proteinExistence type="predicted"/>
<protein>
    <recommendedName>
        <fullName evidence="3">DUF3368 domain-containing protein</fullName>
    </recommendedName>
</protein>
<name>A0A7H0F284_9CYAN</name>
<evidence type="ECO:0000313" key="1">
    <source>
        <dbReference type="EMBL" id="QNP30150.1"/>
    </source>
</evidence>
<dbReference type="KEGG" id="ccur:IAR63_03510"/>
<dbReference type="AlphaFoldDB" id="A0A7H0F284"/>
<dbReference type="RefSeq" id="WP_187706606.1">
    <property type="nucleotide sequence ID" value="NZ_CP060822.1"/>
</dbReference>
<gene>
    <name evidence="1" type="ORF">IAR63_03510</name>
</gene>